<comment type="caution">
    <text evidence="2">The sequence shown here is derived from an EMBL/GenBank/DDBJ whole genome shotgun (WGS) entry which is preliminary data.</text>
</comment>
<gene>
    <name evidence="2" type="ORF">ACFQDO_19730</name>
</gene>
<dbReference type="EC" id="2.1.1.-" evidence="2"/>
<keyword evidence="2" id="KW-0808">Transferase</keyword>
<dbReference type="InterPro" id="IPR013216">
    <property type="entry name" value="Methyltransf_11"/>
</dbReference>
<dbReference type="PANTHER" id="PTHR43591">
    <property type="entry name" value="METHYLTRANSFERASE"/>
    <property type="match status" value="1"/>
</dbReference>
<dbReference type="GO" id="GO:0032259">
    <property type="term" value="P:methylation"/>
    <property type="evidence" value="ECO:0007669"/>
    <property type="project" value="UniProtKB-KW"/>
</dbReference>
<feature type="domain" description="Methyltransferase type 11" evidence="1">
    <location>
        <begin position="52"/>
        <end position="141"/>
    </location>
</feature>
<proteinExistence type="predicted"/>
<keyword evidence="3" id="KW-1185">Reference proteome</keyword>
<dbReference type="CDD" id="cd02440">
    <property type="entry name" value="AdoMet_MTases"/>
    <property type="match status" value="1"/>
</dbReference>
<organism evidence="2 3">
    <name type="scientific">Angustibacter luteus</name>
    <dbReference type="NCBI Taxonomy" id="658456"/>
    <lineage>
        <taxon>Bacteria</taxon>
        <taxon>Bacillati</taxon>
        <taxon>Actinomycetota</taxon>
        <taxon>Actinomycetes</taxon>
        <taxon>Kineosporiales</taxon>
        <taxon>Kineosporiaceae</taxon>
    </lineage>
</organism>
<sequence>MSDDRTAWLRRFYDSEAAGYDATRGGEPRGALAAAAFAQLLGPPGGPGGPVLEVGTGTAVVAGELRRRGYPVLGVDVSLGMLRQAGSRLPGCLVQGDGAALPLPDAGCRAVVLSWVLHLVDNPLDLVREAARVIEPGGRLVTTVNKSASSRAVATAQPVTTETREVTDDPLVLGALAAELGLEPSGSASYVAQGQHGAPTYEIKSWARPARAPGPR</sequence>
<accession>A0ABW1JKS5</accession>
<protein>
    <submittedName>
        <fullName evidence="2">Class I SAM-dependent methyltransferase</fullName>
        <ecNumber evidence="2">2.1.1.-</ecNumber>
    </submittedName>
</protein>
<dbReference type="SUPFAM" id="SSF53335">
    <property type="entry name" value="S-adenosyl-L-methionine-dependent methyltransferases"/>
    <property type="match status" value="1"/>
</dbReference>
<keyword evidence="2" id="KW-0489">Methyltransferase</keyword>
<dbReference type="EMBL" id="JBHSRD010000008">
    <property type="protein sequence ID" value="MFC6009368.1"/>
    <property type="molecule type" value="Genomic_DNA"/>
</dbReference>
<evidence type="ECO:0000313" key="2">
    <source>
        <dbReference type="EMBL" id="MFC6009368.1"/>
    </source>
</evidence>
<dbReference type="Gene3D" id="3.40.50.150">
    <property type="entry name" value="Vaccinia Virus protein VP39"/>
    <property type="match status" value="1"/>
</dbReference>
<dbReference type="Proteomes" id="UP001596189">
    <property type="component" value="Unassembled WGS sequence"/>
</dbReference>
<dbReference type="RefSeq" id="WP_345717883.1">
    <property type="nucleotide sequence ID" value="NZ_BAABFP010000007.1"/>
</dbReference>
<name>A0ABW1JKS5_9ACTN</name>
<reference evidence="3" key="1">
    <citation type="journal article" date="2019" name="Int. J. Syst. Evol. Microbiol.">
        <title>The Global Catalogue of Microorganisms (GCM) 10K type strain sequencing project: providing services to taxonomists for standard genome sequencing and annotation.</title>
        <authorList>
            <consortium name="The Broad Institute Genomics Platform"/>
            <consortium name="The Broad Institute Genome Sequencing Center for Infectious Disease"/>
            <person name="Wu L."/>
            <person name="Ma J."/>
        </authorList>
    </citation>
    <scope>NUCLEOTIDE SEQUENCE [LARGE SCALE GENOMIC DNA]</scope>
    <source>
        <strain evidence="3">KACC 14249</strain>
    </source>
</reference>
<dbReference type="Pfam" id="PF08241">
    <property type="entry name" value="Methyltransf_11"/>
    <property type="match status" value="1"/>
</dbReference>
<dbReference type="GO" id="GO:0008168">
    <property type="term" value="F:methyltransferase activity"/>
    <property type="evidence" value="ECO:0007669"/>
    <property type="project" value="UniProtKB-KW"/>
</dbReference>
<dbReference type="InterPro" id="IPR029063">
    <property type="entry name" value="SAM-dependent_MTases_sf"/>
</dbReference>
<evidence type="ECO:0000259" key="1">
    <source>
        <dbReference type="Pfam" id="PF08241"/>
    </source>
</evidence>
<evidence type="ECO:0000313" key="3">
    <source>
        <dbReference type="Proteomes" id="UP001596189"/>
    </source>
</evidence>